<dbReference type="EMBL" id="ASPP01028789">
    <property type="protein sequence ID" value="ETO04899.1"/>
    <property type="molecule type" value="Genomic_DNA"/>
</dbReference>
<evidence type="ECO:0000313" key="2">
    <source>
        <dbReference type="EMBL" id="ETO04899.1"/>
    </source>
</evidence>
<dbReference type="Proteomes" id="UP000023152">
    <property type="component" value="Unassembled WGS sequence"/>
</dbReference>
<dbReference type="AlphaFoldDB" id="X6LTF4"/>
<reference evidence="2 3" key="1">
    <citation type="journal article" date="2013" name="Curr. Biol.">
        <title>The Genome of the Foraminiferan Reticulomyxa filosa.</title>
        <authorList>
            <person name="Glockner G."/>
            <person name="Hulsmann N."/>
            <person name="Schleicher M."/>
            <person name="Noegel A.A."/>
            <person name="Eichinger L."/>
            <person name="Gallinger C."/>
            <person name="Pawlowski J."/>
            <person name="Sierra R."/>
            <person name="Euteneuer U."/>
            <person name="Pillet L."/>
            <person name="Moustafa A."/>
            <person name="Platzer M."/>
            <person name="Groth M."/>
            <person name="Szafranski K."/>
            <person name="Schliwa M."/>
        </authorList>
    </citation>
    <scope>NUCLEOTIDE SEQUENCE [LARGE SCALE GENOMIC DNA]</scope>
</reference>
<gene>
    <name evidence="2" type="ORF">RFI_32499</name>
</gene>
<keyword evidence="3" id="KW-1185">Reference proteome</keyword>
<comment type="caution">
    <text evidence="2">The sequence shown here is derived from an EMBL/GenBank/DDBJ whole genome shotgun (WGS) entry which is preliminary data.</text>
</comment>
<name>X6LTF4_RETFI</name>
<feature type="compositionally biased region" description="Basic residues" evidence="1">
    <location>
        <begin position="1"/>
        <end position="28"/>
    </location>
</feature>
<evidence type="ECO:0000256" key="1">
    <source>
        <dbReference type="SAM" id="MobiDB-lite"/>
    </source>
</evidence>
<feature type="region of interest" description="Disordered" evidence="1">
    <location>
        <begin position="1"/>
        <end position="49"/>
    </location>
</feature>
<feature type="compositionally biased region" description="Basic and acidic residues" evidence="1">
    <location>
        <begin position="29"/>
        <end position="41"/>
    </location>
</feature>
<proteinExistence type="predicted"/>
<protein>
    <submittedName>
        <fullName evidence="2">Uncharacterized protein</fullName>
    </submittedName>
</protein>
<organism evidence="2 3">
    <name type="scientific">Reticulomyxa filosa</name>
    <dbReference type="NCBI Taxonomy" id="46433"/>
    <lineage>
        <taxon>Eukaryota</taxon>
        <taxon>Sar</taxon>
        <taxon>Rhizaria</taxon>
        <taxon>Retaria</taxon>
        <taxon>Foraminifera</taxon>
        <taxon>Monothalamids</taxon>
        <taxon>Reticulomyxidae</taxon>
        <taxon>Reticulomyxa</taxon>
    </lineage>
</organism>
<evidence type="ECO:0000313" key="3">
    <source>
        <dbReference type="Proteomes" id="UP000023152"/>
    </source>
</evidence>
<accession>X6LTF4</accession>
<sequence length="151" mass="17045">MTSIKQKMKMKMKKKKKIKIKIKINKNKNKNEKEKEKENQKHSKQSTLKAHLRKGMKKIGLFEVNMRTAPVTTAVLDNNTSDIICVDGGHECTLAALQKVDASNNSLQVLIICQNRISCDAVFSVCYIVYDIAFLIQSNLFCTDIAIARVG</sequence>